<dbReference type="EMBL" id="CP002299">
    <property type="protein sequence ID" value="ADP84746.1"/>
    <property type="molecule type" value="Genomic_DNA"/>
</dbReference>
<evidence type="ECO:0000313" key="3">
    <source>
        <dbReference type="Proteomes" id="UP000002484"/>
    </source>
</evidence>
<evidence type="ECO:0000256" key="1">
    <source>
        <dbReference type="SAM" id="MobiDB-lite"/>
    </source>
</evidence>
<gene>
    <name evidence="2" type="ordered locus">FraEuI1c_6777</name>
</gene>
<dbReference type="HOGENOM" id="CLU_133101_0_0_11"/>
<keyword evidence="3" id="KW-1185">Reference proteome</keyword>
<dbReference type="Pfam" id="PF11387">
    <property type="entry name" value="DUF2795"/>
    <property type="match status" value="1"/>
</dbReference>
<dbReference type="KEGG" id="fri:FraEuI1c_6777"/>
<accession>E3JCF7</accession>
<feature type="compositionally biased region" description="Basic and acidic residues" evidence="1">
    <location>
        <begin position="18"/>
        <end position="37"/>
    </location>
</feature>
<reference evidence="2 3" key="1">
    <citation type="submission" date="2010-10" db="EMBL/GenBank/DDBJ databases">
        <title>Complete sequence of Frankia sp. EuI1c.</title>
        <authorList>
            <consortium name="US DOE Joint Genome Institute"/>
            <person name="Lucas S."/>
            <person name="Copeland A."/>
            <person name="Lapidus A."/>
            <person name="Cheng J.-F."/>
            <person name="Bruce D."/>
            <person name="Goodwin L."/>
            <person name="Pitluck S."/>
            <person name="Chertkov O."/>
            <person name="Detter J.C."/>
            <person name="Han C."/>
            <person name="Tapia R."/>
            <person name="Land M."/>
            <person name="Hauser L."/>
            <person name="Jeffries C."/>
            <person name="Kyrpides N."/>
            <person name="Ivanova N."/>
            <person name="Mikhailova N."/>
            <person name="Beauchemin N."/>
            <person name="Sen A."/>
            <person name="Sur S.A."/>
            <person name="Gtari M."/>
            <person name="Wall L."/>
            <person name="Tisa L."/>
            <person name="Woyke T."/>
        </authorList>
    </citation>
    <scope>NUCLEOTIDE SEQUENCE [LARGE SCALE GENOMIC DNA]</scope>
    <source>
        <strain evidence="3">DSM 45817 / CECT 9037 / EuI1c</strain>
    </source>
</reference>
<protein>
    <recommendedName>
        <fullName evidence="4">DUF2795 domain-containing protein</fullName>
    </recommendedName>
</protein>
<dbReference type="RefSeq" id="WP_013427857.1">
    <property type="nucleotide sequence ID" value="NC_014666.1"/>
</dbReference>
<sequence length="138" mass="15495">MDRGSAKHGPQLDEAMADEVRDYVRARRQTHAAEWRSPEPSTDEVPVALDRPDGIGRGSAPRGMSLSDVEERSELARWLSRAVFPADRDEVMGHLRDHNAPDHVVEEIRQAPKHGQFGSVGELWRAVHSGAHVEKTRY</sequence>
<evidence type="ECO:0000313" key="2">
    <source>
        <dbReference type="EMBL" id="ADP84746.1"/>
    </source>
</evidence>
<evidence type="ECO:0008006" key="4">
    <source>
        <dbReference type="Google" id="ProtNLM"/>
    </source>
</evidence>
<dbReference type="STRING" id="298654.FraEuI1c_6777"/>
<organism evidence="2 3">
    <name type="scientific">Pseudofrankia inefficax (strain DSM 45817 / CECT 9037 / DDB 130130 / EuI1c)</name>
    <name type="common">Frankia inefficax</name>
    <dbReference type="NCBI Taxonomy" id="298654"/>
    <lineage>
        <taxon>Bacteria</taxon>
        <taxon>Bacillati</taxon>
        <taxon>Actinomycetota</taxon>
        <taxon>Actinomycetes</taxon>
        <taxon>Frankiales</taxon>
        <taxon>Frankiaceae</taxon>
        <taxon>Pseudofrankia</taxon>
    </lineage>
</organism>
<dbReference type="InterPro" id="IPR021527">
    <property type="entry name" value="DUF2795"/>
</dbReference>
<dbReference type="AlphaFoldDB" id="E3JCF7"/>
<name>E3JCF7_PSEI1</name>
<dbReference type="OrthoDB" id="5519961at2"/>
<dbReference type="Proteomes" id="UP000002484">
    <property type="component" value="Chromosome"/>
</dbReference>
<feature type="region of interest" description="Disordered" evidence="1">
    <location>
        <begin position="1"/>
        <end position="68"/>
    </location>
</feature>
<dbReference type="eggNOG" id="COG1503">
    <property type="taxonomic scope" value="Bacteria"/>
</dbReference>
<proteinExistence type="predicted"/>
<dbReference type="InParanoid" id="E3JCF7"/>